<accession>A0ABQ7JUQ3</accession>
<organism evidence="1 2">
    <name type="scientific">Linnemannia gamsii</name>
    <dbReference type="NCBI Taxonomy" id="64522"/>
    <lineage>
        <taxon>Eukaryota</taxon>
        <taxon>Fungi</taxon>
        <taxon>Fungi incertae sedis</taxon>
        <taxon>Mucoromycota</taxon>
        <taxon>Mortierellomycotina</taxon>
        <taxon>Mortierellomycetes</taxon>
        <taxon>Mortierellales</taxon>
        <taxon>Mortierellaceae</taxon>
        <taxon>Linnemannia</taxon>
    </lineage>
</organism>
<comment type="caution">
    <text evidence="1">The sequence shown here is derived from an EMBL/GenBank/DDBJ whole genome shotgun (WGS) entry which is preliminary data.</text>
</comment>
<evidence type="ECO:0000313" key="2">
    <source>
        <dbReference type="Proteomes" id="UP001194696"/>
    </source>
</evidence>
<dbReference type="Proteomes" id="UP001194696">
    <property type="component" value="Unassembled WGS sequence"/>
</dbReference>
<gene>
    <name evidence="1" type="ORF">BGZ96_010673</name>
</gene>
<dbReference type="EMBL" id="JAAAIM010000707">
    <property type="protein sequence ID" value="KAG0285014.1"/>
    <property type="molecule type" value="Genomic_DNA"/>
</dbReference>
<evidence type="ECO:0000313" key="1">
    <source>
        <dbReference type="EMBL" id="KAG0285014.1"/>
    </source>
</evidence>
<keyword evidence="2" id="KW-1185">Reference proteome</keyword>
<reference evidence="1 2" key="1">
    <citation type="journal article" date="2020" name="Fungal Divers.">
        <title>Resolving the Mortierellaceae phylogeny through synthesis of multi-gene phylogenetics and phylogenomics.</title>
        <authorList>
            <person name="Vandepol N."/>
            <person name="Liber J."/>
            <person name="Desiro A."/>
            <person name="Na H."/>
            <person name="Kennedy M."/>
            <person name="Barry K."/>
            <person name="Grigoriev I.V."/>
            <person name="Miller A.N."/>
            <person name="O'Donnell K."/>
            <person name="Stajich J.E."/>
            <person name="Bonito G."/>
        </authorList>
    </citation>
    <scope>NUCLEOTIDE SEQUENCE [LARGE SCALE GENOMIC DNA]</scope>
    <source>
        <strain evidence="1 2">AD045</strain>
    </source>
</reference>
<protein>
    <submittedName>
        <fullName evidence="1">Uncharacterized protein</fullName>
    </submittedName>
</protein>
<sequence>MAGAAPNPGLQRRGIPCALAAALPRGFLSTTCVRSRLLFPQATLFFIAFTTTTPDISGALE</sequence>
<proteinExistence type="predicted"/>
<name>A0ABQ7JUQ3_9FUNG</name>